<gene>
    <name evidence="2" type="ORF">HYG86_14170</name>
</gene>
<evidence type="ECO:0000313" key="2">
    <source>
        <dbReference type="EMBL" id="QNO15830.1"/>
    </source>
</evidence>
<keyword evidence="1" id="KW-1133">Transmembrane helix</keyword>
<dbReference type="Proteomes" id="UP000516160">
    <property type="component" value="Chromosome"/>
</dbReference>
<keyword evidence="1" id="KW-0472">Membrane</keyword>
<keyword evidence="3" id="KW-1185">Reference proteome</keyword>
<dbReference type="KEGG" id="acae:HYG86_14170"/>
<dbReference type="AlphaFoldDB" id="A0A7G9WAW8"/>
<evidence type="ECO:0000256" key="1">
    <source>
        <dbReference type="SAM" id="Phobius"/>
    </source>
</evidence>
<feature type="transmembrane region" description="Helical" evidence="1">
    <location>
        <begin position="166"/>
        <end position="186"/>
    </location>
</feature>
<reference evidence="2 3" key="1">
    <citation type="submission" date="2020-07" db="EMBL/GenBank/DDBJ databases">
        <title>Alkalicella. sp. LB2 genome.</title>
        <authorList>
            <person name="Postec A."/>
            <person name="Quemeneur M."/>
        </authorList>
    </citation>
    <scope>NUCLEOTIDE SEQUENCE [LARGE SCALE GENOMIC DNA]</scope>
    <source>
        <strain evidence="2 3">LB2</strain>
    </source>
</reference>
<name>A0A7G9WAW8_ALKCA</name>
<feature type="transmembrane region" description="Helical" evidence="1">
    <location>
        <begin position="50"/>
        <end position="74"/>
    </location>
</feature>
<feature type="transmembrane region" description="Helical" evidence="1">
    <location>
        <begin position="12"/>
        <end position="30"/>
    </location>
</feature>
<dbReference type="EMBL" id="CP058559">
    <property type="protein sequence ID" value="QNO15830.1"/>
    <property type="molecule type" value="Genomic_DNA"/>
</dbReference>
<feature type="transmembrane region" description="Helical" evidence="1">
    <location>
        <begin position="106"/>
        <end position="127"/>
    </location>
</feature>
<feature type="transmembrane region" description="Helical" evidence="1">
    <location>
        <begin position="198"/>
        <end position="222"/>
    </location>
</feature>
<dbReference type="RefSeq" id="WP_213166234.1">
    <property type="nucleotide sequence ID" value="NZ_CP058559.1"/>
</dbReference>
<sequence>MLKRLLKWEIKATARLFVPLYVTLILFAVINRLLKPFYLIESSSSFSLQLLISYITIFAYFALIVGVVAMTLIIMIQRFYKSLLGDEGYLMFTLPTQTWKHVFSKLLVATLWTVVSIVTTFTSIIIISGVKLGDIFRAPAGNESFLAALKEITGVFGSFGVSMVPVMSIIGIIVNILMIYTAISLGHLFQKNKLIASFAMYALVYMFNQFVTGFTIFTFGTLFFRQNLGNMTEPPPSTFSTIFLAIAIYLLISAAAYFTVTTTLLHKKLNLE</sequence>
<proteinExistence type="predicted"/>
<protein>
    <submittedName>
        <fullName evidence="2">ABC transporter permease</fullName>
    </submittedName>
</protein>
<accession>A0A7G9WAW8</accession>
<keyword evidence="1" id="KW-0812">Transmembrane</keyword>
<evidence type="ECO:0000313" key="3">
    <source>
        <dbReference type="Proteomes" id="UP000516160"/>
    </source>
</evidence>
<organism evidence="2 3">
    <name type="scientific">Alkalicella caledoniensis</name>
    <dbReference type="NCBI Taxonomy" id="2731377"/>
    <lineage>
        <taxon>Bacteria</taxon>
        <taxon>Bacillati</taxon>
        <taxon>Bacillota</taxon>
        <taxon>Clostridia</taxon>
        <taxon>Eubacteriales</taxon>
        <taxon>Proteinivoracaceae</taxon>
        <taxon>Alkalicella</taxon>
    </lineage>
</organism>
<feature type="transmembrane region" description="Helical" evidence="1">
    <location>
        <begin position="242"/>
        <end position="265"/>
    </location>
</feature>